<dbReference type="PROSITE" id="PS51257">
    <property type="entry name" value="PROKAR_LIPOPROTEIN"/>
    <property type="match status" value="1"/>
</dbReference>
<evidence type="ECO:0000313" key="4">
    <source>
        <dbReference type="Proteomes" id="UP000791080"/>
    </source>
</evidence>
<reference evidence="3 4" key="1">
    <citation type="submission" date="2022-06" db="EMBL/GenBank/DDBJ databases">
        <title>Genomic Encyclopedia of Type Strains, Phase I: the one thousand microbial genomes (KMG-I) project.</title>
        <authorList>
            <person name="Kyrpides N."/>
        </authorList>
    </citation>
    <scope>NUCLEOTIDE SEQUENCE [LARGE SCALE GENOMIC DNA]</scope>
    <source>
        <strain evidence="3 4">DSM 43889</strain>
    </source>
</reference>
<accession>A0ABT1JLC1</accession>
<dbReference type="PANTHER" id="PTHR43784">
    <property type="entry name" value="GDSL-LIKE LIPASE/ACYLHYDROLASE, PUTATIVE (AFU_ORTHOLOGUE AFUA_2G00820)-RELATED"/>
    <property type="match status" value="1"/>
</dbReference>
<organism evidence="3 4">
    <name type="scientific">Actinoalloteichus caeruleus DSM 43889</name>
    <dbReference type="NCBI Taxonomy" id="1120930"/>
    <lineage>
        <taxon>Bacteria</taxon>
        <taxon>Bacillati</taxon>
        <taxon>Actinomycetota</taxon>
        <taxon>Actinomycetes</taxon>
        <taxon>Pseudonocardiales</taxon>
        <taxon>Pseudonocardiaceae</taxon>
        <taxon>Actinoalloteichus</taxon>
        <taxon>Actinoalloteichus cyanogriseus</taxon>
    </lineage>
</organism>
<keyword evidence="1" id="KW-0732">Signal</keyword>
<dbReference type="EMBL" id="AUBJ02000001">
    <property type="protein sequence ID" value="MCP2333307.1"/>
    <property type="molecule type" value="Genomic_DNA"/>
</dbReference>
<feature type="chain" id="PRO_5047371610" evidence="1">
    <location>
        <begin position="25"/>
        <end position="427"/>
    </location>
</feature>
<evidence type="ECO:0000259" key="2">
    <source>
        <dbReference type="Pfam" id="PF13472"/>
    </source>
</evidence>
<evidence type="ECO:0000256" key="1">
    <source>
        <dbReference type="SAM" id="SignalP"/>
    </source>
</evidence>
<gene>
    <name evidence="3" type="ORF">G443_003577</name>
</gene>
<proteinExistence type="predicted"/>
<dbReference type="SUPFAM" id="SSF52266">
    <property type="entry name" value="SGNH hydrolase"/>
    <property type="match status" value="1"/>
</dbReference>
<feature type="signal peptide" evidence="1">
    <location>
        <begin position="1"/>
        <end position="24"/>
    </location>
</feature>
<dbReference type="Gene3D" id="3.40.50.1110">
    <property type="entry name" value="SGNH hydrolase"/>
    <property type="match status" value="1"/>
</dbReference>
<dbReference type="InterPro" id="IPR013830">
    <property type="entry name" value="SGNH_hydro"/>
</dbReference>
<name>A0ABT1JLC1_ACTCY</name>
<feature type="domain" description="SGNH hydrolase-type esterase" evidence="2">
    <location>
        <begin position="221"/>
        <end position="406"/>
    </location>
</feature>
<evidence type="ECO:0000313" key="3">
    <source>
        <dbReference type="EMBL" id="MCP2333307.1"/>
    </source>
</evidence>
<dbReference type="InterPro" id="IPR053140">
    <property type="entry name" value="GDSL_Rv0518-like"/>
</dbReference>
<comment type="caution">
    <text evidence="3">The sequence shown here is derived from an EMBL/GenBank/DDBJ whole genome shotgun (WGS) entry which is preliminary data.</text>
</comment>
<dbReference type="InterPro" id="IPR036514">
    <property type="entry name" value="SGNH_hydro_sf"/>
</dbReference>
<dbReference type="Pfam" id="PF13472">
    <property type="entry name" value="Lipase_GDSL_2"/>
    <property type="match status" value="1"/>
</dbReference>
<sequence>MMVRRRWFAAVTGMSLLVAGCAMVPETTLERALPAGAELAEEREITTFTASPKAAQEREREFEGFTDNTVRTRMRVSSGGSAVRVRLDNTFSPDELHVGRVTIALATDREGGINPSSLTELRVERETSFTLAPGESVYTDLARMEIPDGADVAVSFYFPGPTGRVTTHSFAGEHSRIATGDHTENVNGRPFQVEEKTMSTRPLVGAITVVPETATGTLVTIGGSMTDGVGVDFSKGSDRWSDVLSRRIVDEYGPRRLSVANAGMSGNRMLTSSGYGGQRVLERYDRDVLDLPGADAVLFAAGINDMQHPPQTTDLDLLMATFEEFADRTHERGMLFYMATITPFEGWFSWEPHLEENRQEINRRIRASDKFDGVVDFDAAVRDPDHPSRILPEWDVHDGIHPNSAGAVELANAVDLDMILGDLNLLD</sequence>
<dbReference type="Proteomes" id="UP000791080">
    <property type="component" value="Unassembled WGS sequence"/>
</dbReference>
<keyword evidence="4" id="KW-1185">Reference proteome</keyword>
<protein>
    <submittedName>
        <fullName evidence="3">Lysophospholipase L1</fullName>
    </submittedName>
</protein>
<dbReference type="PANTHER" id="PTHR43784:SF2">
    <property type="entry name" value="GDSL-LIKE LIPASE_ACYLHYDROLASE, PUTATIVE (AFU_ORTHOLOGUE AFUA_2G00820)-RELATED"/>
    <property type="match status" value="1"/>
</dbReference>